<keyword evidence="1" id="KW-0812">Transmembrane</keyword>
<proteinExistence type="predicted"/>
<feature type="transmembrane region" description="Helical" evidence="1">
    <location>
        <begin position="12"/>
        <end position="31"/>
    </location>
</feature>
<feature type="transmembrane region" description="Helical" evidence="1">
    <location>
        <begin position="229"/>
        <end position="249"/>
    </location>
</feature>
<organism evidence="2 3">
    <name type="scientific">Mycobacteroides abscessus MAB_030201_1075</name>
    <dbReference type="NCBI Taxonomy" id="1335410"/>
    <lineage>
        <taxon>Bacteria</taxon>
        <taxon>Bacillati</taxon>
        <taxon>Actinomycetota</taxon>
        <taxon>Actinomycetes</taxon>
        <taxon>Mycobacteriales</taxon>
        <taxon>Mycobacteriaceae</taxon>
        <taxon>Mycobacteroides</taxon>
        <taxon>Mycobacteroides abscessus</taxon>
    </lineage>
</organism>
<feature type="transmembrane region" description="Helical" evidence="1">
    <location>
        <begin position="43"/>
        <end position="62"/>
    </location>
</feature>
<comment type="caution">
    <text evidence="2">The sequence shown here is derived from an EMBL/GenBank/DDBJ whole genome shotgun (WGS) entry which is preliminary data.</text>
</comment>
<protein>
    <submittedName>
        <fullName evidence="2">Putative membrane protein</fullName>
    </submittedName>
</protein>
<feature type="transmembrane region" description="Helical" evidence="1">
    <location>
        <begin position="107"/>
        <end position="129"/>
    </location>
</feature>
<accession>A0A829PTJ7</accession>
<sequence>MTASDDWHFIGYQTAALMFLAGGIWVLALVLRQRRKPGTSIILSSSLILGFLFYQATALIFISRAAELVAIDHVFALITHLLGVLWSFSTILLALSWLNPEYVRKNLWWLLASSMTACAILISTFVLLYPGPPGYNYIVNIADQPLGKIYSSTYAISILAAKILVIVITVPQIRRVQNPMVRIGLVLVAGGSFLIALFASMRLTFGVLQSYLSPANLELLPLTAHVTGAIMYVMGIALVQLMVTAWMLLTGIGNYWRLRPLCRAGVAEFPALGMVPTLQLRDYWSVERTNTQLLAVVVLLLDVSVLLARASNQPSPHPQTEATLPTGDLRAAYRDDLKRMLGVASRYRTLRRAQCPSDALRRSLVDGRQAFQ</sequence>
<name>A0A829PTJ7_9MYCO</name>
<evidence type="ECO:0000256" key="1">
    <source>
        <dbReference type="SAM" id="Phobius"/>
    </source>
</evidence>
<dbReference type="AlphaFoldDB" id="A0A829PTJ7"/>
<keyword evidence="1" id="KW-1133">Transmembrane helix</keyword>
<feature type="transmembrane region" description="Helical" evidence="1">
    <location>
        <begin position="149"/>
        <end position="171"/>
    </location>
</feature>
<keyword evidence="1" id="KW-0472">Membrane</keyword>
<reference evidence="2 3" key="1">
    <citation type="submission" date="2014-01" db="EMBL/GenBank/DDBJ databases">
        <authorList>
            <person name="Zelazny A."/>
            <person name="Olivier K."/>
            <person name="Sampaio E.P."/>
            <person name="Holland S.M."/>
            <person name="Tallon L.J."/>
            <person name="Sadzewicz L.K."/>
            <person name="Sengamalay N."/>
            <person name="Fraser C.M."/>
            <person name="Hine E."/>
            <person name="Shefchek K.A."/>
            <person name="Das S.P."/>
            <person name="Shallom S.J."/>
            <person name="Agrawal S."/>
            <person name="Tettelin H."/>
        </authorList>
    </citation>
    <scope>NUCLEOTIDE SEQUENCE [LARGE SCALE GENOMIC DNA]</scope>
    <source>
        <strain evidence="2 3">MAB_030201_1075</strain>
    </source>
</reference>
<evidence type="ECO:0000313" key="3">
    <source>
        <dbReference type="Proteomes" id="UP000019854"/>
    </source>
</evidence>
<gene>
    <name evidence="2" type="ORF">L829_4236</name>
</gene>
<feature type="transmembrane region" description="Helical" evidence="1">
    <location>
        <begin position="183"/>
        <end position="209"/>
    </location>
</feature>
<dbReference type="Proteomes" id="UP000019854">
    <property type="component" value="Unassembled WGS sequence"/>
</dbReference>
<feature type="transmembrane region" description="Helical" evidence="1">
    <location>
        <begin position="74"/>
        <end position="95"/>
    </location>
</feature>
<evidence type="ECO:0000313" key="2">
    <source>
        <dbReference type="EMBL" id="ETZ90650.1"/>
    </source>
</evidence>
<dbReference type="EMBL" id="JAOX01000001">
    <property type="protein sequence ID" value="ETZ90650.1"/>
    <property type="molecule type" value="Genomic_DNA"/>
</dbReference>